<protein>
    <submittedName>
        <fullName evidence="1">Uncharacterized protein</fullName>
    </submittedName>
</protein>
<accession>A0ABR4QQZ2</accession>
<comment type="caution">
    <text evidence="1">The sequence shown here is derived from an EMBL/GenBank/DDBJ whole genome shotgun (WGS) entry which is preliminary data.</text>
</comment>
<gene>
    <name evidence="1" type="ORF">TcWFU_003759</name>
</gene>
<sequence>MPLCNHRQLSQIRLRVVEAFKASLPSRLAGLNRESVTSLHRAMIQCPKPLSLSSLVDTEVEKVPTLSTS</sequence>
<proteinExistence type="predicted"/>
<dbReference type="EMBL" id="JAKROA010000001">
    <property type="protein sequence ID" value="KAL5111835.1"/>
    <property type="molecule type" value="Genomic_DNA"/>
</dbReference>
<keyword evidence="2" id="KW-1185">Reference proteome</keyword>
<reference evidence="1 2" key="1">
    <citation type="journal article" date="2022" name="Front. Cell. Infect. Microbiol.">
        <title>The Genomes of Two Strains of Taenia crassiceps the Animal Model for the Study of Human Cysticercosis.</title>
        <authorList>
            <person name="Bobes R.J."/>
            <person name="Estrada K."/>
            <person name="Rios-Valencia D.G."/>
            <person name="Calderon-Gallegos A."/>
            <person name="de la Torre P."/>
            <person name="Carrero J.C."/>
            <person name="Sanchez-Flores A."/>
            <person name="Laclette J.P."/>
        </authorList>
    </citation>
    <scope>NUCLEOTIDE SEQUENCE [LARGE SCALE GENOMIC DNA]</scope>
    <source>
        <strain evidence="1">WFUcys</strain>
    </source>
</reference>
<evidence type="ECO:0000313" key="1">
    <source>
        <dbReference type="EMBL" id="KAL5111835.1"/>
    </source>
</evidence>
<organism evidence="1 2">
    <name type="scientific">Taenia crassiceps</name>
    <dbReference type="NCBI Taxonomy" id="6207"/>
    <lineage>
        <taxon>Eukaryota</taxon>
        <taxon>Metazoa</taxon>
        <taxon>Spiralia</taxon>
        <taxon>Lophotrochozoa</taxon>
        <taxon>Platyhelminthes</taxon>
        <taxon>Cestoda</taxon>
        <taxon>Eucestoda</taxon>
        <taxon>Cyclophyllidea</taxon>
        <taxon>Taeniidae</taxon>
        <taxon>Taenia</taxon>
    </lineage>
</organism>
<name>A0ABR4QQZ2_9CEST</name>
<evidence type="ECO:0000313" key="2">
    <source>
        <dbReference type="Proteomes" id="UP001651158"/>
    </source>
</evidence>
<dbReference type="Proteomes" id="UP001651158">
    <property type="component" value="Unassembled WGS sequence"/>
</dbReference>